<evidence type="ECO:0000259" key="11">
    <source>
        <dbReference type="SMART" id="SM00460"/>
    </source>
</evidence>
<dbReference type="InterPro" id="IPR013808">
    <property type="entry name" value="Transglutaminase_AS"/>
</dbReference>
<dbReference type="PANTHER" id="PTHR11590">
    <property type="entry name" value="PROTEIN-GLUTAMINE GAMMA-GLUTAMYLTRANSFERASE"/>
    <property type="match status" value="1"/>
</dbReference>
<dbReference type="FunFam" id="3.90.260.10:FF:000001">
    <property type="entry name" value="Protein-glutamine gamma-glutamyltransferase 2"/>
    <property type="match status" value="1"/>
</dbReference>
<feature type="binding site" evidence="9">
    <location>
        <position position="468"/>
    </location>
    <ligand>
        <name>Ca(2+)</name>
        <dbReference type="ChEBI" id="CHEBI:29108"/>
    </ligand>
</feature>
<dbReference type="Pfam" id="PF01841">
    <property type="entry name" value="Transglut_core"/>
    <property type="match status" value="1"/>
</dbReference>
<comment type="similarity">
    <text evidence="1">Belongs to the transglutaminase superfamily. Transglutaminase family.</text>
</comment>
<keyword evidence="13" id="KW-1185">Reference proteome</keyword>
<dbReference type="SUPFAM" id="SSF54001">
    <property type="entry name" value="Cysteine proteinases"/>
    <property type="match status" value="1"/>
</dbReference>
<comment type="catalytic activity">
    <reaction evidence="7">
        <text>L-glutaminyl-[protein] + L-lysyl-[protein] = [protein]-L-lysyl-N(6)-5-L-glutamyl-[protein] + NH4(+)</text>
        <dbReference type="Rhea" id="RHEA:54816"/>
        <dbReference type="Rhea" id="RHEA-COMP:9752"/>
        <dbReference type="Rhea" id="RHEA-COMP:10207"/>
        <dbReference type="Rhea" id="RHEA-COMP:14005"/>
        <dbReference type="ChEBI" id="CHEBI:28938"/>
        <dbReference type="ChEBI" id="CHEBI:29969"/>
        <dbReference type="ChEBI" id="CHEBI:30011"/>
        <dbReference type="ChEBI" id="CHEBI:138370"/>
        <dbReference type="EC" id="2.3.2.13"/>
    </reaction>
</comment>
<feature type="region of interest" description="Disordered" evidence="10">
    <location>
        <begin position="15"/>
        <end position="58"/>
    </location>
</feature>
<evidence type="ECO:0000256" key="2">
    <source>
        <dbReference type="ARBA" id="ARBA00022679"/>
    </source>
</evidence>
<dbReference type="Gene3D" id="2.60.40.10">
    <property type="entry name" value="Immunoglobulins"/>
    <property type="match status" value="3"/>
</dbReference>
<evidence type="ECO:0000256" key="8">
    <source>
        <dbReference type="PIRSR" id="PIRSR000459-1"/>
    </source>
</evidence>
<evidence type="ECO:0000313" key="13">
    <source>
        <dbReference type="Proteomes" id="UP001497382"/>
    </source>
</evidence>
<dbReference type="AlphaFoldDB" id="A0AAV2AD70"/>
<dbReference type="SUPFAM" id="SSF49309">
    <property type="entry name" value="Transglutaminase, two C-terminal domains"/>
    <property type="match status" value="2"/>
</dbReference>
<dbReference type="PANTHER" id="PTHR11590:SF69">
    <property type="entry name" value="RE08173P"/>
    <property type="match status" value="1"/>
</dbReference>
<dbReference type="PIRSF" id="PIRSF000459">
    <property type="entry name" value="TGM_EBP42"/>
    <property type="match status" value="1"/>
</dbReference>
<keyword evidence="4 9" id="KW-0106">Calcium</keyword>
<evidence type="ECO:0000256" key="1">
    <source>
        <dbReference type="ARBA" id="ARBA00005968"/>
    </source>
</evidence>
<feature type="binding site" evidence="9">
    <location>
        <position position="523"/>
    </location>
    <ligand>
        <name>Ca(2+)</name>
        <dbReference type="ChEBI" id="CHEBI:29108"/>
    </ligand>
</feature>
<comment type="cofactor">
    <cofactor evidence="9">
        <name>Ca(2+)</name>
        <dbReference type="ChEBI" id="CHEBI:29108"/>
    </cofactor>
    <text evidence="9">Binds 1 Ca(2+) ion per subunit.</text>
</comment>
<evidence type="ECO:0000313" key="12">
    <source>
        <dbReference type="EMBL" id="CAL1280995.1"/>
    </source>
</evidence>
<dbReference type="InterPro" id="IPR002931">
    <property type="entry name" value="Transglutaminase-like"/>
</dbReference>
<sequence length="792" mass="89336">MGKCYSCFRAKFTPRAEDGKTGGLPLVPTRKPSKPEVPGDLPRPPSVDSNISPDKQNDDDVLAVQGIDLHLDENVTAHYTGDYDIGQAEKPCLVLRRGFPFKLGVKLNRSYDKEKDVVCLVFTAKDATNPSYSQGTMIFCPVMPSDDAVLPSDAWQAKLLTASEDNSIAVEVTTTPNCIVGDWILEVDTKLKEEKEGQSKSLRYTAKQPIYILFNPWCKQDTVYMSDYEHRKEYVLNEGGLIWRGTNNRLRPCVWNYGQFEEDVMECAVYLLGHISKLSIVARADPVKVVRHISAVVNSPDDNGVLVGNWSGDYGGGQSPTNWTGSVAILQQYFKSKKPVKYGQCWVFSGVVTTVCRALGIPCRSVTNFASAHDTHNSLTIDYFYDEEGESLDKLNIDSVWNFHVWNEVWMERPDLEPGGYSGWQAIDATPQEESDGQYRCGPCSVAAIKRGEIQKNYDGPFVFAEVNADKVYWRFRGKNQPLKLINRKTEAIGQFISTKAVGAYEREDITNEYKYSEHSKEEREVMLRALRQCGNVFSRYYLNDEFEDVQFDFQLLDDIVIGQPFNVKLTMKNKGLEKKTYTVKGVLAVHTVLYTGQLKNAVKKEKFEINIGEGAEKEVIMNVSFDEYEKLLVDQAAFNMIAMANVEETGFDYFAQDDFRVRKPDIKFELEGDFVQGEEFKVNAQFKNPLPRPLRKGYFVVEGPGLGQPLKLRLKEDVAPDAMAQVTCKLRPKTSGEKNIAAKFASRELDDVDGYIVINVKPKVVVTEPEENNKPSDTDNEISLYPNLEGN</sequence>
<comment type="caution">
    <text evidence="12">The sequence shown here is derived from an EMBL/GenBank/DDBJ whole genome shotgun (WGS) entry which is preliminary data.</text>
</comment>
<dbReference type="EC" id="2.3.2.13" evidence="6"/>
<dbReference type="SMART" id="SM00460">
    <property type="entry name" value="TGc"/>
    <property type="match status" value="1"/>
</dbReference>
<keyword evidence="3 9" id="KW-0479">Metal-binding</keyword>
<dbReference type="InterPro" id="IPR008958">
    <property type="entry name" value="Transglutaminase_C"/>
</dbReference>
<dbReference type="Proteomes" id="UP001497382">
    <property type="component" value="Unassembled WGS sequence"/>
</dbReference>
<feature type="active site" evidence="8">
    <location>
        <position position="345"/>
    </location>
</feature>
<feature type="active site" evidence="8">
    <location>
        <position position="428"/>
    </location>
</feature>
<dbReference type="GO" id="GO:0046872">
    <property type="term" value="F:metal ion binding"/>
    <property type="evidence" value="ECO:0007669"/>
    <property type="project" value="UniProtKB-KW"/>
</dbReference>
<name>A0AAV2AD70_9ARAC</name>
<evidence type="ECO:0000256" key="6">
    <source>
        <dbReference type="ARBA" id="ARBA00024222"/>
    </source>
</evidence>
<dbReference type="EMBL" id="CAXIEN010000139">
    <property type="protein sequence ID" value="CAL1280995.1"/>
    <property type="molecule type" value="Genomic_DNA"/>
</dbReference>
<evidence type="ECO:0000256" key="10">
    <source>
        <dbReference type="SAM" id="MobiDB-lite"/>
    </source>
</evidence>
<evidence type="ECO:0000256" key="3">
    <source>
        <dbReference type="ARBA" id="ARBA00022723"/>
    </source>
</evidence>
<dbReference type="Gene3D" id="3.90.260.10">
    <property type="entry name" value="Transglutaminase-like"/>
    <property type="match status" value="1"/>
</dbReference>
<feature type="binding site" evidence="9">
    <location>
        <position position="518"/>
    </location>
    <ligand>
        <name>Ca(2+)</name>
        <dbReference type="ChEBI" id="CHEBI:29108"/>
    </ligand>
</feature>
<protein>
    <recommendedName>
        <fullName evidence="6">protein-glutamine gamma-glutamyltransferase</fullName>
        <ecNumber evidence="6">2.3.2.13</ecNumber>
    </recommendedName>
</protein>
<feature type="region of interest" description="Disordered" evidence="10">
    <location>
        <begin position="769"/>
        <end position="792"/>
    </location>
</feature>
<dbReference type="PROSITE" id="PS00547">
    <property type="entry name" value="TRANSGLUTAMINASES"/>
    <property type="match status" value="1"/>
</dbReference>
<dbReference type="Pfam" id="PF00927">
    <property type="entry name" value="Transglut_C"/>
    <property type="match status" value="2"/>
</dbReference>
<dbReference type="InterPro" id="IPR013783">
    <property type="entry name" value="Ig-like_fold"/>
</dbReference>
<dbReference type="InterPro" id="IPR014756">
    <property type="entry name" value="Ig_E-set"/>
</dbReference>
<organism evidence="12 13">
    <name type="scientific">Larinioides sclopetarius</name>
    <dbReference type="NCBI Taxonomy" id="280406"/>
    <lineage>
        <taxon>Eukaryota</taxon>
        <taxon>Metazoa</taxon>
        <taxon>Ecdysozoa</taxon>
        <taxon>Arthropoda</taxon>
        <taxon>Chelicerata</taxon>
        <taxon>Arachnida</taxon>
        <taxon>Araneae</taxon>
        <taxon>Araneomorphae</taxon>
        <taxon>Entelegynae</taxon>
        <taxon>Araneoidea</taxon>
        <taxon>Araneidae</taxon>
        <taxon>Larinioides</taxon>
    </lineage>
</organism>
<keyword evidence="5" id="KW-0012">Acyltransferase</keyword>
<evidence type="ECO:0000256" key="4">
    <source>
        <dbReference type="ARBA" id="ARBA00022837"/>
    </source>
</evidence>
<reference evidence="12 13" key="1">
    <citation type="submission" date="2024-04" db="EMBL/GenBank/DDBJ databases">
        <authorList>
            <person name="Rising A."/>
            <person name="Reimegard J."/>
            <person name="Sonavane S."/>
            <person name="Akerstrom W."/>
            <person name="Nylinder S."/>
            <person name="Hedman E."/>
            <person name="Kallberg Y."/>
        </authorList>
    </citation>
    <scope>NUCLEOTIDE SEQUENCE [LARGE SCALE GENOMIC DNA]</scope>
</reference>
<dbReference type="InterPro" id="IPR050779">
    <property type="entry name" value="Transglutaminase"/>
</dbReference>
<dbReference type="Pfam" id="PF00868">
    <property type="entry name" value="Transglut_N"/>
    <property type="match status" value="1"/>
</dbReference>
<dbReference type="InterPro" id="IPR001102">
    <property type="entry name" value="Transglutaminase_N"/>
</dbReference>
<dbReference type="InterPro" id="IPR036985">
    <property type="entry name" value="Transglutaminase-like_sf"/>
</dbReference>
<feature type="binding site" evidence="9">
    <location>
        <position position="470"/>
    </location>
    <ligand>
        <name>Ca(2+)</name>
        <dbReference type="ChEBI" id="CHEBI:29108"/>
    </ligand>
</feature>
<keyword evidence="2" id="KW-0808">Transferase</keyword>
<dbReference type="GO" id="GO:0003810">
    <property type="term" value="F:protein-glutamine gamma-glutamyltransferase activity"/>
    <property type="evidence" value="ECO:0007669"/>
    <property type="project" value="UniProtKB-EC"/>
</dbReference>
<dbReference type="InterPro" id="IPR038765">
    <property type="entry name" value="Papain-like_cys_pep_sf"/>
</dbReference>
<dbReference type="FunFam" id="2.60.40.10:FF:000171">
    <property type="entry name" value="protein-glutamine gamma-glutamyltransferase 6"/>
    <property type="match status" value="1"/>
</dbReference>
<dbReference type="FunFam" id="2.60.40.10:FF:000090">
    <property type="entry name" value="Protein-glutamine gamma-glutamyltransferase 2"/>
    <property type="match status" value="1"/>
</dbReference>
<feature type="domain" description="Transglutaminase-like" evidence="11">
    <location>
        <begin position="337"/>
        <end position="431"/>
    </location>
</feature>
<evidence type="ECO:0000256" key="7">
    <source>
        <dbReference type="ARBA" id="ARBA00051843"/>
    </source>
</evidence>
<dbReference type="SUPFAM" id="SSF81296">
    <property type="entry name" value="E set domains"/>
    <property type="match status" value="1"/>
</dbReference>
<dbReference type="InterPro" id="IPR036238">
    <property type="entry name" value="Transglutaminase_C_sf"/>
</dbReference>
<feature type="active site" evidence="8">
    <location>
        <position position="404"/>
    </location>
</feature>
<accession>A0AAV2AD70</accession>
<gene>
    <name evidence="12" type="ORF">LARSCL_LOCUS11301</name>
</gene>
<evidence type="ECO:0000256" key="5">
    <source>
        <dbReference type="ARBA" id="ARBA00023315"/>
    </source>
</evidence>
<dbReference type="InterPro" id="IPR023608">
    <property type="entry name" value="Transglutaminase_animal"/>
</dbReference>
<proteinExistence type="inferred from homology"/>
<evidence type="ECO:0000256" key="9">
    <source>
        <dbReference type="PIRSR" id="PIRSR000459-2"/>
    </source>
</evidence>